<feature type="signal peptide" evidence="1">
    <location>
        <begin position="1"/>
        <end position="24"/>
    </location>
</feature>
<organism evidence="2 3">
    <name type="scientific">Serratia ureilytica</name>
    <dbReference type="NCBI Taxonomy" id="300181"/>
    <lineage>
        <taxon>Bacteria</taxon>
        <taxon>Pseudomonadati</taxon>
        <taxon>Pseudomonadota</taxon>
        <taxon>Gammaproteobacteria</taxon>
        <taxon>Enterobacterales</taxon>
        <taxon>Yersiniaceae</taxon>
        <taxon>Serratia</taxon>
    </lineage>
</organism>
<dbReference type="Pfam" id="PF05666">
    <property type="entry name" value="YcgJ"/>
    <property type="match status" value="2"/>
</dbReference>
<evidence type="ECO:0000313" key="2">
    <source>
        <dbReference type="EMBL" id="TXE24637.1"/>
    </source>
</evidence>
<evidence type="ECO:0000256" key="1">
    <source>
        <dbReference type="SAM" id="SignalP"/>
    </source>
</evidence>
<dbReference type="AlphaFoldDB" id="A0A9X9BZJ9"/>
<accession>A0A9X9BZJ9</accession>
<name>A0A9X9BZJ9_9GAMM</name>
<proteinExistence type="predicted"/>
<keyword evidence="1" id="KW-0732">Signal</keyword>
<evidence type="ECO:0000313" key="3">
    <source>
        <dbReference type="Proteomes" id="UP000321307"/>
    </source>
</evidence>
<dbReference type="InterPro" id="IPR008617">
    <property type="entry name" value="Uncharacterised_YcgJ"/>
</dbReference>
<sequence length="212" mass="22871">MKRHDVRKSVLGLILMSGMGAAHAADVFYPQPGEVCDRVSHLCADRQGISMGLTELHLGKSAMDKLQQAMGDGVGVHMDSYTLSNGVYCESKTQTCYSDRFKTRKDATATENLYGQPAAHAATVFFPASGVICDRKSSLCADASGISLGLTLSYLGQAAQDKLQQALGEGAGVDMGTYTLSNGVYCDSQAKACYTDRFKTRLDFQTTKRLFH</sequence>
<dbReference type="Proteomes" id="UP000321307">
    <property type="component" value="Unassembled WGS sequence"/>
</dbReference>
<protein>
    <submittedName>
        <fullName evidence="2">Uncharacterized protein</fullName>
    </submittedName>
</protein>
<dbReference type="EMBL" id="VOUP01000022">
    <property type="protein sequence ID" value="TXE24637.1"/>
    <property type="molecule type" value="Genomic_DNA"/>
</dbReference>
<dbReference type="RefSeq" id="WP_147839091.1">
    <property type="nucleotide sequence ID" value="NZ_VOUP01000022.1"/>
</dbReference>
<feature type="chain" id="PRO_5040920693" evidence="1">
    <location>
        <begin position="25"/>
        <end position="212"/>
    </location>
</feature>
<comment type="caution">
    <text evidence="2">The sequence shown here is derived from an EMBL/GenBank/DDBJ whole genome shotgun (WGS) entry which is preliminary data.</text>
</comment>
<reference evidence="2 3" key="1">
    <citation type="submission" date="2019-07" db="EMBL/GenBank/DDBJ databases">
        <title>Serratia strains were isolated from fresh produce.</title>
        <authorList>
            <person name="Cho G.-S."/>
            <person name="Stein M."/>
            <person name="Lee W."/>
            <person name="Suh S.H."/>
            <person name="Franz C.M.A.P."/>
        </authorList>
    </citation>
    <scope>NUCLEOTIDE SEQUENCE [LARGE SCALE GENOMIC DNA]</scope>
    <source>
        <strain evidence="2 3">S17</strain>
    </source>
</reference>
<gene>
    <name evidence="2" type="ORF">FOT63_23635</name>
</gene>